<feature type="region of interest" description="Disordered" evidence="1">
    <location>
        <begin position="67"/>
        <end position="95"/>
    </location>
</feature>
<dbReference type="Proteomes" id="UP001500902">
    <property type="component" value="Unassembled WGS sequence"/>
</dbReference>
<evidence type="ECO:0000256" key="1">
    <source>
        <dbReference type="SAM" id="MobiDB-lite"/>
    </source>
</evidence>
<feature type="transmembrane region" description="Helical" evidence="2">
    <location>
        <begin position="20"/>
        <end position="42"/>
    </location>
</feature>
<dbReference type="EMBL" id="BAAAZP010000140">
    <property type="protein sequence ID" value="GAA3693827.1"/>
    <property type="molecule type" value="Genomic_DNA"/>
</dbReference>
<evidence type="ECO:0000256" key="2">
    <source>
        <dbReference type="SAM" id="Phobius"/>
    </source>
</evidence>
<proteinExistence type="predicted"/>
<dbReference type="RefSeq" id="WP_344887457.1">
    <property type="nucleotide sequence ID" value="NZ_BAAAZP010000140.1"/>
</dbReference>
<name>A0ABP7CSE1_9ACTN</name>
<sequence>MTADKNLGGAWGVTVTGGAIFGLISWRAVATLLAIMALSGAFRIIIERQRRRTFVALVTDAPPGTVVVQQDGPGGQMMRITLGRQRTRPRAEDGG</sequence>
<accession>A0ABP7CSE1</accession>
<gene>
    <name evidence="3" type="ORF">GCM10022224_069130</name>
</gene>
<comment type="caution">
    <text evidence="3">The sequence shown here is derived from an EMBL/GenBank/DDBJ whole genome shotgun (WGS) entry which is preliminary data.</text>
</comment>
<organism evidence="3 4">
    <name type="scientific">Nonomuraea antimicrobica</name>
    <dbReference type="NCBI Taxonomy" id="561173"/>
    <lineage>
        <taxon>Bacteria</taxon>
        <taxon>Bacillati</taxon>
        <taxon>Actinomycetota</taxon>
        <taxon>Actinomycetes</taxon>
        <taxon>Streptosporangiales</taxon>
        <taxon>Streptosporangiaceae</taxon>
        <taxon>Nonomuraea</taxon>
    </lineage>
</organism>
<evidence type="ECO:0000313" key="4">
    <source>
        <dbReference type="Proteomes" id="UP001500902"/>
    </source>
</evidence>
<evidence type="ECO:0000313" key="3">
    <source>
        <dbReference type="EMBL" id="GAA3693827.1"/>
    </source>
</evidence>
<reference evidence="4" key="1">
    <citation type="journal article" date="2019" name="Int. J. Syst. Evol. Microbiol.">
        <title>The Global Catalogue of Microorganisms (GCM) 10K type strain sequencing project: providing services to taxonomists for standard genome sequencing and annotation.</title>
        <authorList>
            <consortium name="The Broad Institute Genomics Platform"/>
            <consortium name="The Broad Institute Genome Sequencing Center for Infectious Disease"/>
            <person name="Wu L."/>
            <person name="Ma J."/>
        </authorList>
    </citation>
    <scope>NUCLEOTIDE SEQUENCE [LARGE SCALE GENOMIC DNA]</scope>
    <source>
        <strain evidence="4">JCM 16904</strain>
    </source>
</reference>
<keyword evidence="2" id="KW-0812">Transmembrane</keyword>
<protein>
    <submittedName>
        <fullName evidence="3">Uncharacterized protein</fullName>
    </submittedName>
</protein>
<keyword evidence="4" id="KW-1185">Reference proteome</keyword>
<keyword evidence="2" id="KW-1133">Transmembrane helix</keyword>
<keyword evidence="2" id="KW-0472">Membrane</keyword>